<sequence>MSAEYKGQNPLDIAKQAEADLNSRANVQGRDPNTANPKHGAGVSDSARESGIDESAVNKFPGATVTVGSGASGAGNNRDIPLSEGGDINPATGQLYKAGDFEKGVGAPEVKDASYARNHGGEPDADAPVRQGQGQTGKP</sequence>
<organism evidence="2 3">
    <name type="scientific">Didymella glomerata</name>
    <dbReference type="NCBI Taxonomy" id="749621"/>
    <lineage>
        <taxon>Eukaryota</taxon>
        <taxon>Fungi</taxon>
        <taxon>Dikarya</taxon>
        <taxon>Ascomycota</taxon>
        <taxon>Pezizomycotina</taxon>
        <taxon>Dothideomycetes</taxon>
        <taxon>Pleosporomycetidae</taxon>
        <taxon>Pleosporales</taxon>
        <taxon>Pleosporineae</taxon>
        <taxon>Didymellaceae</taxon>
        <taxon>Didymella</taxon>
    </lineage>
</organism>
<feature type="region of interest" description="Disordered" evidence="1">
    <location>
        <begin position="1"/>
        <end position="95"/>
    </location>
</feature>
<feature type="compositionally biased region" description="Basic and acidic residues" evidence="1">
    <location>
        <begin position="107"/>
        <end position="122"/>
    </location>
</feature>
<gene>
    <name evidence="2" type="ORF">N0V87_005451</name>
</gene>
<dbReference type="Proteomes" id="UP001140562">
    <property type="component" value="Unassembled WGS sequence"/>
</dbReference>
<reference evidence="2" key="1">
    <citation type="submission" date="2022-10" db="EMBL/GenBank/DDBJ databases">
        <title>Tapping the CABI collections for fungal endophytes: first genome assemblies for Collariella, Neodidymelliopsis, Ascochyta clinopodiicola, Didymella pomorum, Didymosphaeria variabile, Neocosmospora piperis and Neocucurbitaria cava.</title>
        <authorList>
            <person name="Hill R."/>
        </authorList>
    </citation>
    <scope>NUCLEOTIDE SEQUENCE</scope>
    <source>
        <strain evidence="2">IMI 360193</strain>
    </source>
</reference>
<proteinExistence type="predicted"/>
<evidence type="ECO:0000313" key="3">
    <source>
        <dbReference type="Proteomes" id="UP001140562"/>
    </source>
</evidence>
<protein>
    <submittedName>
        <fullName evidence="2">Uncharacterized protein</fullName>
    </submittedName>
</protein>
<dbReference type="AlphaFoldDB" id="A0A9W8WYP9"/>
<name>A0A9W8WYP9_9PLEO</name>
<feature type="region of interest" description="Disordered" evidence="1">
    <location>
        <begin position="107"/>
        <end position="139"/>
    </location>
</feature>
<comment type="caution">
    <text evidence="2">The sequence shown here is derived from an EMBL/GenBank/DDBJ whole genome shotgun (WGS) entry which is preliminary data.</text>
</comment>
<evidence type="ECO:0000256" key="1">
    <source>
        <dbReference type="SAM" id="MobiDB-lite"/>
    </source>
</evidence>
<feature type="compositionally biased region" description="Polar residues" evidence="1">
    <location>
        <begin position="23"/>
        <end position="36"/>
    </location>
</feature>
<dbReference type="OrthoDB" id="3359339at2759"/>
<accession>A0A9W8WYP9</accession>
<keyword evidence="3" id="KW-1185">Reference proteome</keyword>
<dbReference type="EMBL" id="JAPEUV010000049">
    <property type="protein sequence ID" value="KAJ4336435.1"/>
    <property type="molecule type" value="Genomic_DNA"/>
</dbReference>
<evidence type="ECO:0000313" key="2">
    <source>
        <dbReference type="EMBL" id="KAJ4336435.1"/>
    </source>
</evidence>